<dbReference type="CDD" id="cd02947">
    <property type="entry name" value="TRX_family"/>
    <property type="match status" value="1"/>
</dbReference>
<dbReference type="Pfam" id="PF00085">
    <property type="entry name" value="Thioredoxin"/>
    <property type="match status" value="1"/>
</dbReference>
<sequence>MGIATAVIANAEDYQRELSTPLPVFMLFISEHCPACGEAGPLFERIAGKYANTVKSLVLDTAQTPRHPDVTGTPTLLIFQNGQMVEKLKGFGPQEDQEQTVKDTFSRYATGMEISPPTSTEPSPTPESTPPSHR</sequence>
<dbReference type="InterPro" id="IPR013766">
    <property type="entry name" value="Thioredoxin_domain"/>
</dbReference>
<gene>
    <name evidence="3" type="ORF">GNF76_04560</name>
</gene>
<dbReference type="OrthoDB" id="7015968at2"/>
<dbReference type="EMBL" id="WNNK01000003">
    <property type="protein sequence ID" value="MUF03593.1"/>
    <property type="molecule type" value="Genomic_DNA"/>
</dbReference>
<organism evidence="3 4">
    <name type="scientific">Pseudomonas spelaei</name>
    <dbReference type="NCBI Taxonomy" id="1055469"/>
    <lineage>
        <taxon>Bacteria</taxon>
        <taxon>Pseudomonadati</taxon>
        <taxon>Pseudomonadota</taxon>
        <taxon>Gammaproteobacteria</taxon>
        <taxon>Pseudomonadales</taxon>
        <taxon>Pseudomonadaceae</taxon>
        <taxon>Pseudomonas</taxon>
    </lineage>
</organism>
<evidence type="ECO:0000313" key="3">
    <source>
        <dbReference type="EMBL" id="MUF03593.1"/>
    </source>
</evidence>
<protein>
    <submittedName>
        <fullName evidence="3">Thioredoxin</fullName>
    </submittedName>
</protein>
<proteinExistence type="predicted"/>
<feature type="region of interest" description="Disordered" evidence="1">
    <location>
        <begin position="109"/>
        <end position="134"/>
    </location>
</feature>
<keyword evidence="4" id="KW-1185">Reference proteome</keyword>
<accession>A0A6I3W828</accession>
<reference evidence="3 4" key="1">
    <citation type="submission" date="2019-11" db="EMBL/GenBank/DDBJ databases">
        <title>Pseudomonas karstica sp. nov. and Pseudomonas spelaei sp. nov. from karst caves.</title>
        <authorList>
            <person name="Zeman M."/>
        </authorList>
    </citation>
    <scope>NUCLEOTIDE SEQUENCE [LARGE SCALE GENOMIC DNA]</scope>
    <source>
        <strain evidence="3 4">CCM 7893</strain>
    </source>
</reference>
<dbReference type="AlphaFoldDB" id="A0A6I3W828"/>
<evidence type="ECO:0000259" key="2">
    <source>
        <dbReference type="Pfam" id="PF00085"/>
    </source>
</evidence>
<dbReference type="Proteomes" id="UP000438196">
    <property type="component" value="Unassembled WGS sequence"/>
</dbReference>
<dbReference type="RefSeq" id="WP_155581990.1">
    <property type="nucleotide sequence ID" value="NZ_JBHSTH010000021.1"/>
</dbReference>
<dbReference type="InterPro" id="IPR036249">
    <property type="entry name" value="Thioredoxin-like_sf"/>
</dbReference>
<feature type="compositionally biased region" description="Pro residues" evidence="1">
    <location>
        <begin position="123"/>
        <end position="134"/>
    </location>
</feature>
<evidence type="ECO:0000313" key="4">
    <source>
        <dbReference type="Proteomes" id="UP000438196"/>
    </source>
</evidence>
<dbReference type="Gene3D" id="3.40.30.10">
    <property type="entry name" value="Glutaredoxin"/>
    <property type="match status" value="1"/>
</dbReference>
<dbReference type="SUPFAM" id="SSF52833">
    <property type="entry name" value="Thioredoxin-like"/>
    <property type="match status" value="1"/>
</dbReference>
<name>A0A6I3W828_9PSED</name>
<feature type="domain" description="Thioredoxin" evidence="2">
    <location>
        <begin position="8"/>
        <end position="102"/>
    </location>
</feature>
<comment type="caution">
    <text evidence="3">The sequence shown here is derived from an EMBL/GenBank/DDBJ whole genome shotgun (WGS) entry which is preliminary data.</text>
</comment>
<evidence type="ECO:0000256" key="1">
    <source>
        <dbReference type="SAM" id="MobiDB-lite"/>
    </source>
</evidence>